<proteinExistence type="predicted"/>
<evidence type="ECO:0008006" key="4">
    <source>
        <dbReference type="Google" id="ProtNLM"/>
    </source>
</evidence>
<keyword evidence="1" id="KW-0732">Signal</keyword>
<reference evidence="2 3" key="1">
    <citation type="submission" date="2020-06" db="EMBL/GenBank/DDBJ databases">
        <title>Rheinheimera sp. nov., a marine bacterium isolated from coastal.</title>
        <authorList>
            <person name="Yu Q."/>
            <person name="Qi Y."/>
            <person name="Pu J."/>
        </authorList>
    </citation>
    <scope>NUCLEOTIDE SEQUENCE [LARGE SCALE GENOMIC DNA]</scope>
    <source>
        <strain evidence="2 3">YQF-2</strain>
    </source>
</reference>
<dbReference type="PROSITE" id="PS51257">
    <property type="entry name" value="PROKAR_LIPOPROTEIN"/>
    <property type="match status" value="1"/>
</dbReference>
<sequence length="646" mass="69531">MFTIKTPLLALVVLATLTACGGSDSAVEEPVVVDFDIEMSDFSMDFDTSQAFALNHRIPVSFTIRGTDTSITEVTNIPVSFSFVEKNPADPAAPIVCSSNAIDVELPANGAPVVVENEFIWPVSECQILAEAGREVELQVGFFRDETELKGNVTATLPTLTLREGGTDVEYELTTESSVALLAITEAEESPTPVLSVKSGFVFNGADPYFSKIDASEIPADLQVVDAETGLSIQQELTYGMTEAQLNQLGKLPASVTLTYVLIPESAPGIILPLMIGQQDGSTVASFSFNEIQPGIADEAHHDLYLEGADLAAVQDGELANETHFILRGCVVTSFSQNGNDGDLANDCKDVDVNLERESATAVTAASNSSFKKNQKRNAGNARIAIESEMDVDNTLSRNGILSRATGEVALRGNIGKSFDFTIAEAIAEAIVTKDKSSYFHQIKAFNVVVAGDTKEGKEHLKLKNEFEQDKAQEVAGLGFGFGPVRLGFKISAGGRVGIDVDDDMDLLTDLSECQLLLVSAEVVNTCGYLTRSVEPNFSFTGRIFGGLDLRIVKAGVDANLHFLENRFPLTGVLSFGLTDDDRILVRGDVTLDHTLQTISGKVKLVGTIKVFRFRRSKSVTLVSFSSKPVTQNLLRRSTEGTLELL</sequence>
<name>A0A7Y5EIJ5_9GAMM</name>
<protein>
    <recommendedName>
        <fullName evidence="4">Lipoprotein</fullName>
    </recommendedName>
</protein>
<organism evidence="2 3">
    <name type="scientific">Rheinheimera lutimaris</name>
    <dbReference type="NCBI Taxonomy" id="2740584"/>
    <lineage>
        <taxon>Bacteria</taxon>
        <taxon>Pseudomonadati</taxon>
        <taxon>Pseudomonadota</taxon>
        <taxon>Gammaproteobacteria</taxon>
        <taxon>Chromatiales</taxon>
        <taxon>Chromatiaceae</taxon>
        <taxon>Rheinheimera</taxon>
    </lineage>
</organism>
<keyword evidence="3" id="KW-1185">Reference proteome</keyword>
<feature type="chain" id="PRO_5030831159" description="Lipoprotein" evidence="1">
    <location>
        <begin position="22"/>
        <end position="646"/>
    </location>
</feature>
<dbReference type="Proteomes" id="UP000523161">
    <property type="component" value="Unassembled WGS sequence"/>
</dbReference>
<feature type="signal peptide" evidence="1">
    <location>
        <begin position="1"/>
        <end position="21"/>
    </location>
</feature>
<dbReference type="AlphaFoldDB" id="A0A7Y5EIJ5"/>
<dbReference type="RefSeq" id="WP_173501089.1">
    <property type="nucleotide sequence ID" value="NZ_JABSOD010000008.1"/>
</dbReference>
<dbReference type="EMBL" id="JABSOD010000008">
    <property type="protein sequence ID" value="NRQ42842.1"/>
    <property type="molecule type" value="Genomic_DNA"/>
</dbReference>
<evidence type="ECO:0000313" key="3">
    <source>
        <dbReference type="Proteomes" id="UP000523161"/>
    </source>
</evidence>
<comment type="caution">
    <text evidence="2">The sequence shown here is derived from an EMBL/GenBank/DDBJ whole genome shotgun (WGS) entry which is preliminary data.</text>
</comment>
<accession>A0A7Y5EIJ5</accession>
<evidence type="ECO:0000256" key="1">
    <source>
        <dbReference type="SAM" id="SignalP"/>
    </source>
</evidence>
<evidence type="ECO:0000313" key="2">
    <source>
        <dbReference type="EMBL" id="NRQ42842.1"/>
    </source>
</evidence>
<gene>
    <name evidence="2" type="ORF">HRH59_09790</name>
</gene>